<dbReference type="Proteomes" id="UP001241537">
    <property type="component" value="Unassembled WGS sequence"/>
</dbReference>
<reference evidence="2" key="1">
    <citation type="submission" date="2023-07" db="EMBL/GenBank/DDBJ databases">
        <title>Genomic Encyclopedia of Type Strains, Phase IV (KMG-IV): sequencing the most valuable type-strain genomes for metagenomic binning, comparative biology and taxonomic classification.</title>
        <authorList>
            <person name="Goeker M."/>
        </authorList>
    </citation>
    <scope>NUCLEOTIDE SEQUENCE</scope>
    <source>
        <strain evidence="2">DSM 19659</strain>
    </source>
</reference>
<dbReference type="AlphaFoldDB" id="A0AAE3VA95"/>
<proteinExistence type="predicted"/>
<dbReference type="InterPro" id="IPR053154">
    <property type="entry name" value="c-di-AMP_regulator"/>
</dbReference>
<dbReference type="Pfam" id="PF07949">
    <property type="entry name" value="YbbR"/>
    <property type="match status" value="2"/>
</dbReference>
<sequence length="482" mass="50958">MKERVVNNLSLKLLSVGLAFIIWLAVVNISNPEVTRTKTVSLNVVNGDVLSNAGKAYEVQNGETVVVSYQVRTRDAYRITADDFRASIDLRDLYAVTGSVPVTVEVMRNKELISGTPTARPGVVRVLTEDIQNKSFSLTTATDGTPADGFEVGSMTLTPATVMVSGPVSQVGRISSAGVRVSVEGISDDQMGHADVTYYDANGNEISFAEGEISVEPKEIYYDIDMLRGKSLPLSFTVSGEAAEGFRLSGTECSVKSVAVVGEHSLLENLTELKVSGPMLSIEGAREDKDVTLDLNHFLPDGVTVSGNPIIVVTLKVEALNTKAFQLSLASGIDTRGKREDYVYQLTPDLLSVELSGLPEELAEVDAADLKAYIDLTGFGVGLHAGELRLTAPEGTTVASVTPFTVVVSPENEGPGAQAVTTRAAEETQDESSQKETVGPADESAGETPHGEAESEAATAGKDHTAAASEVGESSKTKANQQ</sequence>
<protein>
    <submittedName>
        <fullName evidence="2">YbbR domain-containing protein</fullName>
    </submittedName>
</protein>
<keyword evidence="3" id="KW-1185">Reference proteome</keyword>
<organism evidence="2 3">
    <name type="scientific">Moryella indoligenes</name>
    <dbReference type="NCBI Taxonomy" id="371674"/>
    <lineage>
        <taxon>Bacteria</taxon>
        <taxon>Bacillati</taxon>
        <taxon>Bacillota</taxon>
        <taxon>Clostridia</taxon>
        <taxon>Lachnospirales</taxon>
        <taxon>Lachnospiraceae</taxon>
        <taxon>Moryella</taxon>
    </lineage>
</organism>
<dbReference type="Gene3D" id="2.170.120.30">
    <property type="match status" value="2"/>
</dbReference>
<comment type="caution">
    <text evidence="2">The sequence shown here is derived from an EMBL/GenBank/DDBJ whole genome shotgun (WGS) entry which is preliminary data.</text>
</comment>
<dbReference type="PANTHER" id="PTHR37804">
    <property type="entry name" value="CDAA REGULATORY PROTEIN CDAR"/>
    <property type="match status" value="1"/>
</dbReference>
<dbReference type="EMBL" id="JAUSTO010000007">
    <property type="protein sequence ID" value="MDQ0152642.1"/>
    <property type="molecule type" value="Genomic_DNA"/>
</dbReference>
<gene>
    <name evidence="2" type="ORF">J2S20_001336</name>
</gene>
<evidence type="ECO:0000256" key="1">
    <source>
        <dbReference type="SAM" id="MobiDB-lite"/>
    </source>
</evidence>
<dbReference type="PANTHER" id="PTHR37804:SF1">
    <property type="entry name" value="CDAA REGULATORY PROTEIN CDAR"/>
    <property type="match status" value="1"/>
</dbReference>
<feature type="compositionally biased region" description="Polar residues" evidence="1">
    <location>
        <begin position="472"/>
        <end position="482"/>
    </location>
</feature>
<dbReference type="RefSeq" id="WP_307254415.1">
    <property type="nucleotide sequence ID" value="NZ_JAUSTO010000007.1"/>
</dbReference>
<evidence type="ECO:0000313" key="3">
    <source>
        <dbReference type="Proteomes" id="UP001241537"/>
    </source>
</evidence>
<dbReference type="Gene3D" id="2.170.120.40">
    <property type="entry name" value="YbbR-like domain"/>
    <property type="match status" value="2"/>
</dbReference>
<dbReference type="InterPro" id="IPR012505">
    <property type="entry name" value="YbbR"/>
</dbReference>
<name>A0AAE3VA95_9FIRM</name>
<accession>A0AAE3VA95</accession>
<evidence type="ECO:0000313" key="2">
    <source>
        <dbReference type="EMBL" id="MDQ0152642.1"/>
    </source>
</evidence>
<feature type="region of interest" description="Disordered" evidence="1">
    <location>
        <begin position="408"/>
        <end position="482"/>
    </location>
</feature>